<keyword evidence="1" id="KW-0472">Membrane</keyword>
<keyword evidence="1" id="KW-1133">Transmembrane helix</keyword>
<name>A0A9D4IXX3_DREPO</name>
<protein>
    <submittedName>
        <fullName evidence="2">Uncharacterized protein</fullName>
    </submittedName>
</protein>
<dbReference type="AlphaFoldDB" id="A0A9D4IXX3"/>
<reference evidence="2" key="2">
    <citation type="submission" date="2020-11" db="EMBL/GenBank/DDBJ databases">
        <authorList>
            <person name="McCartney M.A."/>
            <person name="Auch B."/>
            <person name="Kono T."/>
            <person name="Mallez S."/>
            <person name="Becker A."/>
            <person name="Gohl D.M."/>
            <person name="Silverstein K.A.T."/>
            <person name="Koren S."/>
            <person name="Bechman K.B."/>
            <person name="Herman A."/>
            <person name="Abrahante J.E."/>
            <person name="Garbe J."/>
        </authorList>
    </citation>
    <scope>NUCLEOTIDE SEQUENCE</scope>
    <source>
        <strain evidence="2">Duluth1</strain>
        <tissue evidence="2">Whole animal</tissue>
    </source>
</reference>
<evidence type="ECO:0000313" key="3">
    <source>
        <dbReference type="Proteomes" id="UP000828390"/>
    </source>
</evidence>
<keyword evidence="1" id="KW-0812">Transmembrane</keyword>
<gene>
    <name evidence="2" type="ORF">DPMN_167016</name>
</gene>
<proteinExistence type="predicted"/>
<accession>A0A9D4IXX3</accession>
<organism evidence="2 3">
    <name type="scientific">Dreissena polymorpha</name>
    <name type="common">Zebra mussel</name>
    <name type="synonym">Mytilus polymorpha</name>
    <dbReference type="NCBI Taxonomy" id="45954"/>
    <lineage>
        <taxon>Eukaryota</taxon>
        <taxon>Metazoa</taxon>
        <taxon>Spiralia</taxon>
        <taxon>Lophotrochozoa</taxon>
        <taxon>Mollusca</taxon>
        <taxon>Bivalvia</taxon>
        <taxon>Autobranchia</taxon>
        <taxon>Heteroconchia</taxon>
        <taxon>Euheterodonta</taxon>
        <taxon>Imparidentia</taxon>
        <taxon>Neoheterodontei</taxon>
        <taxon>Myida</taxon>
        <taxon>Dreissenoidea</taxon>
        <taxon>Dreissenidae</taxon>
        <taxon>Dreissena</taxon>
    </lineage>
</organism>
<keyword evidence="3" id="KW-1185">Reference proteome</keyword>
<feature type="transmembrane region" description="Helical" evidence="1">
    <location>
        <begin position="38"/>
        <end position="70"/>
    </location>
</feature>
<evidence type="ECO:0000313" key="2">
    <source>
        <dbReference type="EMBL" id="KAH3788854.1"/>
    </source>
</evidence>
<evidence type="ECO:0000256" key="1">
    <source>
        <dbReference type="SAM" id="Phobius"/>
    </source>
</evidence>
<dbReference type="Proteomes" id="UP000828390">
    <property type="component" value="Unassembled WGS sequence"/>
</dbReference>
<dbReference type="EMBL" id="JAIWYP010000008">
    <property type="protein sequence ID" value="KAH3788854.1"/>
    <property type="molecule type" value="Genomic_DNA"/>
</dbReference>
<comment type="caution">
    <text evidence="2">The sequence shown here is derived from an EMBL/GenBank/DDBJ whole genome shotgun (WGS) entry which is preliminary data.</text>
</comment>
<sequence>MLSRFEPSVKHKRNFNKSTFRKVEIQIENKKQHLPSGVVVGAVVVVSVVVVVGVVVVVAVVVVVVVVVVVDLNNKYEGYNYVDNSTLSNWVRFNESDHGRVTMVVPANNRRATITGFNGERRLSVDCALFDILSSDRSPPLKPRLLVA</sequence>
<reference evidence="2" key="1">
    <citation type="journal article" date="2019" name="bioRxiv">
        <title>The Genome of the Zebra Mussel, Dreissena polymorpha: A Resource for Invasive Species Research.</title>
        <authorList>
            <person name="McCartney M.A."/>
            <person name="Auch B."/>
            <person name="Kono T."/>
            <person name="Mallez S."/>
            <person name="Zhang Y."/>
            <person name="Obille A."/>
            <person name="Becker A."/>
            <person name="Abrahante J.E."/>
            <person name="Garbe J."/>
            <person name="Badalamenti J.P."/>
            <person name="Herman A."/>
            <person name="Mangelson H."/>
            <person name="Liachko I."/>
            <person name="Sullivan S."/>
            <person name="Sone E.D."/>
            <person name="Koren S."/>
            <person name="Silverstein K.A.T."/>
            <person name="Beckman K.B."/>
            <person name="Gohl D.M."/>
        </authorList>
    </citation>
    <scope>NUCLEOTIDE SEQUENCE</scope>
    <source>
        <strain evidence="2">Duluth1</strain>
        <tissue evidence="2">Whole animal</tissue>
    </source>
</reference>